<keyword evidence="1" id="KW-0677">Repeat</keyword>
<dbReference type="PANTHER" id="PTHR24173">
    <property type="entry name" value="ANKYRIN REPEAT CONTAINING"/>
    <property type="match status" value="1"/>
</dbReference>
<feature type="repeat" description="ANK" evidence="3">
    <location>
        <begin position="385"/>
        <end position="417"/>
    </location>
</feature>
<dbReference type="PROSITE" id="PS50297">
    <property type="entry name" value="ANK_REP_REGION"/>
    <property type="match status" value="5"/>
</dbReference>
<dbReference type="Pfam" id="PF12796">
    <property type="entry name" value="Ank_2"/>
    <property type="match status" value="3"/>
</dbReference>
<proteinExistence type="predicted"/>
<protein>
    <submittedName>
        <fullName evidence="4">Uncharacterized protein</fullName>
    </submittedName>
</protein>
<feature type="repeat" description="ANK" evidence="3">
    <location>
        <begin position="234"/>
        <end position="269"/>
    </location>
</feature>
<feature type="repeat" description="ANK" evidence="3">
    <location>
        <begin position="312"/>
        <end position="344"/>
    </location>
</feature>
<evidence type="ECO:0000313" key="4">
    <source>
        <dbReference type="EMBL" id="CAB0039823.1"/>
    </source>
</evidence>
<dbReference type="InterPro" id="IPR002110">
    <property type="entry name" value="Ankyrin_rpt"/>
</dbReference>
<keyword evidence="5" id="KW-1185">Reference proteome</keyword>
<feature type="repeat" description="ANK" evidence="3">
    <location>
        <begin position="161"/>
        <end position="193"/>
    </location>
</feature>
<dbReference type="InterPro" id="IPR036770">
    <property type="entry name" value="Ankyrin_rpt-contain_sf"/>
</dbReference>
<accession>A0A6H5INJ6</accession>
<organism evidence="4 5">
    <name type="scientific">Trichogramma brassicae</name>
    <dbReference type="NCBI Taxonomy" id="86971"/>
    <lineage>
        <taxon>Eukaryota</taxon>
        <taxon>Metazoa</taxon>
        <taxon>Ecdysozoa</taxon>
        <taxon>Arthropoda</taxon>
        <taxon>Hexapoda</taxon>
        <taxon>Insecta</taxon>
        <taxon>Pterygota</taxon>
        <taxon>Neoptera</taxon>
        <taxon>Endopterygota</taxon>
        <taxon>Hymenoptera</taxon>
        <taxon>Apocrita</taxon>
        <taxon>Proctotrupomorpha</taxon>
        <taxon>Chalcidoidea</taxon>
        <taxon>Trichogrammatidae</taxon>
        <taxon>Trichogramma</taxon>
    </lineage>
</organism>
<evidence type="ECO:0000256" key="2">
    <source>
        <dbReference type="ARBA" id="ARBA00023043"/>
    </source>
</evidence>
<dbReference type="OrthoDB" id="448455at2759"/>
<reference evidence="4 5" key="1">
    <citation type="submission" date="2020-02" db="EMBL/GenBank/DDBJ databases">
        <authorList>
            <person name="Ferguson B K."/>
        </authorList>
    </citation>
    <scope>NUCLEOTIDE SEQUENCE [LARGE SCALE GENOMIC DNA]</scope>
</reference>
<dbReference type="SUPFAM" id="SSF48403">
    <property type="entry name" value="Ankyrin repeat"/>
    <property type="match status" value="1"/>
</dbReference>
<dbReference type="PANTHER" id="PTHR24173:SF74">
    <property type="entry name" value="ANKYRIN REPEAT DOMAIN-CONTAINING PROTEIN 16"/>
    <property type="match status" value="1"/>
</dbReference>
<dbReference type="PROSITE" id="PS50088">
    <property type="entry name" value="ANK_REPEAT"/>
    <property type="match status" value="5"/>
</dbReference>
<dbReference type="Gene3D" id="1.25.40.20">
    <property type="entry name" value="Ankyrin repeat-containing domain"/>
    <property type="match status" value="3"/>
</dbReference>
<dbReference type="EMBL" id="CADCXV010000983">
    <property type="protein sequence ID" value="CAB0039823.1"/>
    <property type="molecule type" value="Genomic_DNA"/>
</dbReference>
<dbReference type="PRINTS" id="PR01415">
    <property type="entry name" value="ANKYRIN"/>
</dbReference>
<dbReference type="Proteomes" id="UP000479190">
    <property type="component" value="Unassembled WGS sequence"/>
</dbReference>
<dbReference type="SMART" id="SM00248">
    <property type="entry name" value="ANK"/>
    <property type="match status" value="11"/>
</dbReference>
<keyword evidence="2 3" id="KW-0040">ANK repeat</keyword>
<feature type="repeat" description="ANK" evidence="3">
    <location>
        <begin position="457"/>
        <end position="484"/>
    </location>
</feature>
<name>A0A6H5INJ6_9HYME</name>
<gene>
    <name evidence="4" type="ORF">TBRA_LOCUS11561</name>
</gene>
<evidence type="ECO:0000256" key="3">
    <source>
        <dbReference type="PROSITE-ProRule" id="PRU00023"/>
    </source>
</evidence>
<sequence>MPYSIYVHYTAIARRRGLQQEGEEKRIYRKWIDQLPDLRDIFWSDEIDRFLTDAMKRHDNNTYLVHHIVSFVVRSGYRHDQLWGKPALSHITPLHYAASSYAYEWHSVVHELFKIYNRYDVNYVDKSGLTHFHVACIYGCEEVVEKFLEFRQDPNCIWQKTGESPLHLALACDYATIARSLLENGANPNLANAEGMTALHIICQKKYNNDLAEMLYEISWQKRFRVKVNVQNSEGKTPLHLALQDANLGIRKLVELLLRRGANPNVTNCDGDTALHVICKRCHEAADDLTKILLDHSADVYRPVQINVKNSAGDTPLNLALNNGLRATAKLLVTNGANPNLAGANGSTALHIICEKPDADELMKLLFNISNVLNQSVEIDARNKLGNTPLHYALGSRQMKAAELLLRRGADPTSANKEGLTPLHIICQRYDDDLLELFFKLNDEMEQKLEVDAKDSLGRTPLQWAVANLLPNTIDVLLDRGADLTNFVFPTDSHFYEESRQLAHENWFHFKLRVASSAMAVVELLEKREYELNRNDALKIMGLFAKFDLFDKSADVDERWYDDEEFAEKAKQMLIKPNLSLYDLIELQPKEATKRLTCMEYYEGPPSLANSRSEKHTRCTFDIRIHIGIYDDIFSLEQKHDCLAGCTPRSSLYAVYVCACSR</sequence>
<dbReference type="AlphaFoldDB" id="A0A6H5INJ6"/>
<evidence type="ECO:0000256" key="1">
    <source>
        <dbReference type="ARBA" id="ARBA00022737"/>
    </source>
</evidence>
<evidence type="ECO:0000313" key="5">
    <source>
        <dbReference type="Proteomes" id="UP000479190"/>
    </source>
</evidence>